<name>A0A6A6Y2D1_9PEZI</name>
<feature type="transmembrane region" description="Helical" evidence="1">
    <location>
        <begin position="170"/>
        <end position="195"/>
    </location>
</feature>
<feature type="transmembrane region" description="Helical" evidence="1">
    <location>
        <begin position="253"/>
        <end position="271"/>
    </location>
</feature>
<keyword evidence="1" id="KW-1133">Transmembrane helix</keyword>
<dbReference type="RefSeq" id="XP_033569763.1">
    <property type="nucleotide sequence ID" value="XM_033713236.1"/>
</dbReference>
<proteinExistence type="predicted"/>
<feature type="transmembrane region" description="Helical" evidence="1">
    <location>
        <begin position="215"/>
        <end position="241"/>
    </location>
</feature>
<keyword evidence="1" id="KW-0812">Transmembrane</keyword>
<keyword evidence="3" id="KW-1185">Reference proteome</keyword>
<reference evidence="2 4" key="1">
    <citation type="journal article" date="2020" name="Stud. Mycol.">
        <title>101 Dothideomycetes genomes: a test case for predicting lifestyles and emergence of pathogens.</title>
        <authorList>
            <person name="Haridas S."/>
            <person name="Albert R."/>
            <person name="Binder M."/>
            <person name="Bloem J."/>
            <person name="Labutti K."/>
            <person name="Salamov A."/>
            <person name="Andreopoulos B."/>
            <person name="Baker S."/>
            <person name="Barry K."/>
            <person name="Bills G."/>
            <person name="Bluhm B."/>
            <person name="Cannon C."/>
            <person name="Castanera R."/>
            <person name="Culley D."/>
            <person name="Daum C."/>
            <person name="Ezra D."/>
            <person name="Gonzalez J."/>
            <person name="Henrissat B."/>
            <person name="Kuo A."/>
            <person name="Liang C."/>
            <person name="Lipzen A."/>
            <person name="Lutzoni F."/>
            <person name="Magnuson J."/>
            <person name="Mondo S."/>
            <person name="Nolan M."/>
            <person name="Ohm R."/>
            <person name="Pangilinan J."/>
            <person name="Park H.-J."/>
            <person name="Ramirez L."/>
            <person name="Alfaro M."/>
            <person name="Sun H."/>
            <person name="Tritt A."/>
            <person name="Yoshinaga Y."/>
            <person name="Zwiers L.-H."/>
            <person name="Turgeon B."/>
            <person name="Goodwin S."/>
            <person name="Spatafora J."/>
            <person name="Crous P."/>
            <person name="Grigoriev I."/>
        </authorList>
    </citation>
    <scope>NUCLEOTIDE SEQUENCE</scope>
    <source>
        <strain evidence="2 4">CBS 304.34</strain>
    </source>
</reference>
<evidence type="ECO:0000313" key="3">
    <source>
        <dbReference type="Proteomes" id="UP000504636"/>
    </source>
</evidence>
<sequence length="273" mass="29865">MFTSWILAFEPSRKSSLVYQLPQNVRLSHPNSSLLSLLLLIVAATAWETPDCLQVFDPNRAVVRKLALLLAMLLLAFLVQPHLSKAPHHILLPLHRNQVRPPSPALNPSRLLVCDEPTHFLANLERLMPVGWVVDPRADRRVVAFDLAVLGGAEAGEAHKPLERGGEVLVFFYLVVGVVGQWGCVVAFDLLAPGLGLTVTEAGEARNLLERGSEVFVFFHLIVGSHRQLGGEVIVFFYLVVGIGRQLGGGFHSSRLVVGIFAVVMLIWGLADA</sequence>
<protein>
    <submittedName>
        <fullName evidence="2 4">Uncharacterized protein</fullName>
    </submittedName>
</protein>
<dbReference type="GeneID" id="54454129"/>
<evidence type="ECO:0000256" key="1">
    <source>
        <dbReference type="SAM" id="Phobius"/>
    </source>
</evidence>
<keyword evidence="1" id="KW-0472">Membrane</keyword>
<reference evidence="4" key="3">
    <citation type="submission" date="2025-04" db="UniProtKB">
        <authorList>
            <consortium name="RefSeq"/>
        </authorList>
    </citation>
    <scope>IDENTIFICATION</scope>
    <source>
        <strain evidence="4">CBS 304.34</strain>
    </source>
</reference>
<gene>
    <name evidence="2 4" type="ORF">BDZ99DRAFT_199966</name>
</gene>
<evidence type="ECO:0000313" key="2">
    <source>
        <dbReference type="EMBL" id="KAF2802799.1"/>
    </source>
</evidence>
<evidence type="ECO:0000313" key="4">
    <source>
        <dbReference type="RefSeq" id="XP_033569763.1"/>
    </source>
</evidence>
<dbReference type="Proteomes" id="UP000504636">
    <property type="component" value="Unplaced"/>
</dbReference>
<reference evidence="4" key="2">
    <citation type="submission" date="2020-04" db="EMBL/GenBank/DDBJ databases">
        <authorList>
            <consortium name="NCBI Genome Project"/>
        </authorList>
    </citation>
    <scope>NUCLEOTIDE SEQUENCE</scope>
    <source>
        <strain evidence="4">CBS 304.34</strain>
    </source>
</reference>
<dbReference type="AlphaFoldDB" id="A0A6A6Y2D1"/>
<dbReference type="EMBL" id="MU003721">
    <property type="protein sequence ID" value="KAF2802799.1"/>
    <property type="molecule type" value="Genomic_DNA"/>
</dbReference>
<organism evidence="2">
    <name type="scientific">Mytilinidion resinicola</name>
    <dbReference type="NCBI Taxonomy" id="574789"/>
    <lineage>
        <taxon>Eukaryota</taxon>
        <taxon>Fungi</taxon>
        <taxon>Dikarya</taxon>
        <taxon>Ascomycota</taxon>
        <taxon>Pezizomycotina</taxon>
        <taxon>Dothideomycetes</taxon>
        <taxon>Pleosporomycetidae</taxon>
        <taxon>Mytilinidiales</taxon>
        <taxon>Mytilinidiaceae</taxon>
        <taxon>Mytilinidion</taxon>
    </lineage>
</organism>
<accession>A0A6A6Y2D1</accession>